<feature type="transmembrane region" description="Helical" evidence="1">
    <location>
        <begin position="198"/>
        <end position="214"/>
    </location>
</feature>
<feature type="transmembrane region" description="Helical" evidence="1">
    <location>
        <begin position="248"/>
        <end position="271"/>
    </location>
</feature>
<feature type="transmembrane region" description="Helical" evidence="1">
    <location>
        <begin position="220"/>
        <end position="236"/>
    </location>
</feature>
<comment type="caution">
    <text evidence="3">The sequence shown here is derived from an EMBL/GenBank/DDBJ whole genome shotgun (WGS) entry which is preliminary data.</text>
</comment>
<evidence type="ECO:0000256" key="1">
    <source>
        <dbReference type="SAM" id="Phobius"/>
    </source>
</evidence>
<feature type="domain" description="Acyltransferase 3" evidence="2">
    <location>
        <begin position="26"/>
        <end position="382"/>
    </location>
</feature>
<reference evidence="3 4" key="1">
    <citation type="submission" date="2018-11" db="EMBL/GenBank/DDBJ databases">
        <authorList>
            <person name="Zhou Z."/>
            <person name="Wang G."/>
        </authorList>
    </citation>
    <scope>NUCLEOTIDE SEQUENCE [LARGE SCALE GENOMIC DNA]</scope>
    <source>
        <strain evidence="3 4">KCTC52004</strain>
    </source>
</reference>
<dbReference type="GO" id="GO:0000271">
    <property type="term" value="P:polysaccharide biosynthetic process"/>
    <property type="evidence" value="ECO:0007669"/>
    <property type="project" value="TreeGrafter"/>
</dbReference>
<dbReference type="GO" id="GO:0016020">
    <property type="term" value="C:membrane"/>
    <property type="evidence" value="ECO:0007669"/>
    <property type="project" value="TreeGrafter"/>
</dbReference>
<dbReference type="InterPro" id="IPR002656">
    <property type="entry name" value="Acyl_transf_3_dom"/>
</dbReference>
<evidence type="ECO:0000259" key="2">
    <source>
        <dbReference type="Pfam" id="PF01757"/>
    </source>
</evidence>
<protein>
    <submittedName>
        <fullName evidence="3">Acyltransferase</fullName>
    </submittedName>
</protein>
<organism evidence="3 4">
    <name type="scientific">Larkinella rosea</name>
    <dbReference type="NCBI Taxonomy" id="2025312"/>
    <lineage>
        <taxon>Bacteria</taxon>
        <taxon>Pseudomonadati</taxon>
        <taxon>Bacteroidota</taxon>
        <taxon>Cytophagia</taxon>
        <taxon>Cytophagales</taxon>
        <taxon>Spirosomataceae</taxon>
        <taxon>Larkinella</taxon>
    </lineage>
</organism>
<proteinExistence type="predicted"/>
<dbReference type="Proteomes" id="UP000271925">
    <property type="component" value="Unassembled WGS sequence"/>
</dbReference>
<feature type="transmembrane region" description="Helical" evidence="1">
    <location>
        <begin position="366"/>
        <end position="386"/>
    </location>
</feature>
<name>A0A3P1BME2_9BACT</name>
<sequence length="405" mass="47354">MGKVNRCDLKGRMTKTKNGLLPRRFYSLDILRGLASLSVVLFHWRHGFYQCTSHTGFVAENQPFFFFLQFFYEQGQKAVELFFTLSGFIFFWLYADRISKHKISLNEFALLRFSRLYPLHFSTLLLVLFLQTVYRSSVGCYFIYPFNDSYHFILQLFFASNWGFEKGFSFNGPIWSVSIEILLYIIFFTISWYKKDKLLFLILLIIASYVIFYFRGYQLAQGVFSFFIGGITYRLFSTFYSKMISDKMAVFLLTATVLVWTLVVLEVHYSFSKPLFSGFLNQLAIAQKYVFLVDRFIPLFISVFLFPVTILALVVWEVRKGSLGKRIAFIGDISYSSYLLHFPLQLATVLLATKLGYTHAVFESPVLLLVFFAVLIALSFLSHRFFEMPIQGKLRRMVLKNRQMA</sequence>
<feature type="transmembrane region" description="Helical" evidence="1">
    <location>
        <begin position="338"/>
        <end position="360"/>
    </location>
</feature>
<feature type="transmembrane region" description="Helical" evidence="1">
    <location>
        <begin position="116"/>
        <end position="134"/>
    </location>
</feature>
<evidence type="ECO:0000313" key="4">
    <source>
        <dbReference type="Proteomes" id="UP000271925"/>
    </source>
</evidence>
<dbReference type="PANTHER" id="PTHR23028:SF53">
    <property type="entry name" value="ACYL_TRANSF_3 DOMAIN-CONTAINING PROTEIN"/>
    <property type="match status" value="1"/>
</dbReference>
<keyword evidence="4" id="KW-1185">Reference proteome</keyword>
<dbReference type="PANTHER" id="PTHR23028">
    <property type="entry name" value="ACETYLTRANSFERASE"/>
    <property type="match status" value="1"/>
</dbReference>
<dbReference type="RefSeq" id="WP_124876368.1">
    <property type="nucleotide sequence ID" value="NZ_RQJO01000009.1"/>
</dbReference>
<feature type="transmembrane region" description="Helical" evidence="1">
    <location>
        <begin position="78"/>
        <end position="95"/>
    </location>
</feature>
<accession>A0A3P1BME2</accession>
<dbReference type="AlphaFoldDB" id="A0A3P1BME2"/>
<evidence type="ECO:0000313" key="3">
    <source>
        <dbReference type="EMBL" id="RRB02205.1"/>
    </source>
</evidence>
<feature type="transmembrane region" description="Helical" evidence="1">
    <location>
        <begin position="174"/>
        <end position="193"/>
    </location>
</feature>
<dbReference type="InterPro" id="IPR050879">
    <property type="entry name" value="Acyltransferase_3"/>
</dbReference>
<gene>
    <name evidence="3" type="ORF">EHT25_17125</name>
</gene>
<keyword evidence="1" id="KW-0812">Transmembrane</keyword>
<feature type="transmembrane region" description="Helical" evidence="1">
    <location>
        <begin position="296"/>
        <end position="318"/>
    </location>
</feature>
<keyword evidence="1" id="KW-1133">Transmembrane helix</keyword>
<keyword evidence="3" id="KW-0012">Acyltransferase</keyword>
<keyword evidence="3" id="KW-0808">Transferase</keyword>
<dbReference type="EMBL" id="RQJO01000009">
    <property type="protein sequence ID" value="RRB02205.1"/>
    <property type="molecule type" value="Genomic_DNA"/>
</dbReference>
<dbReference type="GO" id="GO:0016747">
    <property type="term" value="F:acyltransferase activity, transferring groups other than amino-acyl groups"/>
    <property type="evidence" value="ECO:0007669"/>
    <property type="project" value="InterPro"/>
</dbReference>
<keyword evidence="1" id="KW-0472">Membrane</keyword>
<dbReference type="Pfam" id="PF01757">
    <property type="entry name" value="Acyl_transf_3"/>
    <property type="match status" value="1"/>
</dbReference>